<dbReference type="Proteomes" id="UP001516400">
    <property type="component" value="Unassembled WGS sequence"/>
</dbReference>
<keyword evidence="2" id="KW-1185">Reference proteome</keyword>
<protein>
    <submittedName>
        <fullName evidence="1">Uncharacterized protein</fullName>
    </submittedName>
</protein>
<comment type="caution">
    <text evidence="1">The sequence shown here is derived from an EMBL/GenBank/DDBJ whole genome shotgun (WGS) entry which is preliminary data.</text>
</comment>
<sequence length="95" mass="11030">KETELVQDCTKKPSVIYMNIRGVRNKLDEVKCLVRESKCDILVPTETWLSEIEIGLYELDEYNVVHLWGGGVSTYVRKLMEYGEVEKSERGDLFN</sequence>
<dbReference type="SUPFAM" id="SSF56219">
    <property type="entry name" value="DNase I-like"/>
    <property type="match status" value="1"/>
</dbReference>
<dbReference type="EMBL" id="JABFTP020000001">
    <property type="protein sequence ID" value="KAL3266006.1"/>
    <property type="molecule type" value="Genomic_DNA"/>
</dbReference>
<dbReference type="AlphaFoldDB" id="A0ABD2MIT0"/>
<name>A0ABD2MIT0_9CUCU</name>
<dbReference type="InterPro" id="IPR036691">
    <property type="entry name" value="Endo/exonu/phosph_ase_sf"/>
</dbReference>
<evidence type="ECO:0000313" key="2">
    <source>
        <dbReference type="Proteomes" id="UP001516400"/>
    </source>
</evidence>
<gene>
    <name evidence="1" type="ORF">HHI36_010195</name>
</gene>
<reference evidence="1 2" key="1">
    <citation type="journal article" date="2021" name="BMC Biol.">
        <title>Horizontally acquired antibacterial genes associated with adaptive radiation of ladybird beetles.</title>
        <authorList>
            <person name="Li H.S."/>
            <person name="Tang X.F."/>
            <person name="Huang Y.H."/>
            <person name="Xu Z.Y."/>
            <person name="Chen M.L."/>
            <person name="Du X.Y."/>
            <person name="Qiu B.Y."/>
            <person name="Chen P.T."/>
            <person name="Zhang W."/>
            <person name="Slipinski A."/>
            <person name="Escalona H.E."/>
            <person name="Waterhouse R.M."/>
            <person name="Zwick A."/>
            <person name="Pang H."/>
        </authorList>
    </citation>
    <scope>NUCLEOTIDE SEQUENCE [LARGE SCALE GENOMIC DNA]</scope>
    <source>
        <strain evidence="1">SYSU2018</strain>
    </source>
</reference>
<feature type="non-terminal residue" evidence="1">
    <location>
        <position position="1"/>
    </location>
</feature>
<organism evidence="1 2">
    <name type="scientific">Cryptolaemus montrouzieri</name>
    <dbReference type="NCBI Taxonomy" id="559131"/>
    <lineage>
        <taxon>Eukaryota</taxon>
        <taxon>Metazoa</taxon>
        <taxon>Ecdysozoa</taxon>
        <taxon>Arthropoda</taxon>
        <taxon>Hexapoda</taxon>
        <taxon>Insecta</taxon>
        <taxon>Pterygota</taxon>
        <taxon>Neoptera</taxon>
        <taxon>Endopterygota</taxon>
        <taxon>Coleoptera</taxon>
        <taxon>Polyphaga</taxon>
        <taxon>Cucujiformia</taxon>
        <taxon>Coccinelloidea</taxon>
        <taxon>Coccinellidae</taxon>
        <taxon>Scymninae</taxon>
        <taxon>Scymnini</taxon>
        <taxon>Cryptolaemus</taxon>
    </lineage>
</organism>
<accession>A0ABD2MIT0</accession>
<evidence type="ECO:0000313" key="1">
    <source>
        <dbReference type="EMBL" id="KAL3266006.1"/>
    </source>
</evidence>
<proteinExistence type="predicted"/>
<dbReference type="Gene3D" id="3.60.10.10">
    <property type="entry name" value="Endonuclease/exonuclease/phosphatase"/>
    <property type="match status" value="1"/>
</dbReference>